<feature type="region of interest" description="Disordered" evidence="1">
    <location>
        <begin position="1"/>
        <end position="28"/>
    </location>
</feature>
<reference evidence="2" key="1">
    <citation type="submission" date="2018-05" db="EMBL/GenBank/DDBJ databases">
        <authorList>
            <person name="Lanie J.A."/>
            <person name="Ng W.-L."/>
            <person name="Kazmierczak K.M."/>
            <person name="Andrzejewski T.M."/>
            <person name="Davidsen T.M."/>
            <person name="Wayne K.J."/>
            <person name="Tettelin H."/>
            <person name="Glass J.I."/>
            <person name="Rusch D."/>
            <person name="Podicherti R."/>
            <person name="Tsui H.-C.T."/>
            <person name="Winkler M.E."/>
        </authorList>
    </citation>
    <scope>NUCLEOTIDE SEQUENCE</scope>
</reference>
<dbReference type="EMBL" id="UINC01005121">
    <property type="protein sequence ID" value="SVA19205.1"/>
    <property type="molecule type" value="Genomic_DNA"/>
</dbReference>
<protein>
    <submittedName>
        <fullName evidence="2">Uncharacterized protein</fullName>
    </submittedName>
</protein>
<evidence type="ECO:0000313" key="2">
    <source>
        <dbReference type="EMBL" id="SVA19205.1"/>
    </source>
</evidence>
<dbReference type="AlphaFoldDB" id="A0A381TT33"/>
<evidence type="ECO:0000256" key="1">
    <source>
        <dbReference type="SAM" id="MobiDB-lite"/>
    </source>
</evidence>
<proteinExistence type="predicted"/>
<accession>A0A381TT33</accession>
<feature type="non-terminal residue" evidence="2">
    <location>
        <position position="28"/>
    </location>
</feature>
<name>A0A381TT33_9ZZZZ</name>
<organism evidence="2">
    <name type="scientific">marine metagenome</name>
    <dbReference type="NCBI Taxonomy" id="408172"/>
    <lineage>
        <taxon>unclassified sequences</taxon>
        <taxon>metagenomes</taxon>
        <taxon>ecological metagenomes</taxon>
    </lineage>
</organism>
<gene>
    <name evidence="2" type="ORF">METZ01_LOCUS72059</name>
</gene>
<sequence length="28" mass="3257">MTENKLKSLMQEEIKVSMKKGDKEKTTT</sequence>